<dbReference type="PANTHER" id="PTHR30212:SF2">
    <property type="entry name" value="PROTEIN YIIM"/>
    <property type="match status" value="1"/>
</dbReference>
<reference evidence="2" key="1">
    <citation type="journal article" date="2014" name="Int. J. Syst. Evol. Microbiol.">
        <title>Complete genome sequence of Corynebacterium casei LMG S-19264T (=DSM 44701T), isolated from a smear-ripened cheese.</title>
        <authorList>
            <consortium name="US DOE Joint Genome Institute (JGI-PGF)"/>
            <person name="Walter F."/>
            <person name="Albersmeier A."/>
            <person name="Kalinowski J."/>
            <person name="Ruckert C."/>
        </authorList>
    </citation>
    <scope>NUCLEOTIDE SEQUENCE</scope>
    <source>
        <strain evidence="2">JCM 30804</strain>
    </source>
</reference>
<protein>
    <submittedName>
        <fullName evidence="2">Molybdenum cofactor sulfurase</fullName>
    </submittedName>
</protein>
<dbReference type="Pfam" id="PF03475">
    <property type="entry name" value="YiiM_3-alpha"/>
    <property type="match status" value="1"/>
</dbReference>
<name>A0A917JYB4_9GAMM</name>
<dbReference type="InterPro" id="IPR005302">
    <property type="entry name" value="MoCF_Sase_C"/>
</dbReference>
<dbReference type="InterPro" id="IPR052353">
    <property type="entry name" value="Benzoxazolinone_Detox_Enz"/>
</dbReference>
<dbReference type="InterPro" id="IPR005163">
    <property type="entry name" value="Tri_helical_YiiM-like"/>
</dbReference>
<evidence type="ECO:0000313" key="3">
    <source>
        <dbReference type="Proteomes" id="UP000613743"/>
    </source>
</evidence>
<dbReference type="Gene3D" id="2.40.33.20">
    <property type="entry name" value="PK beta-barrel domain-like"/>
    <property type="match status" value="1"/>
</dbReference>
<dbReference type="Proteomes" id="UP000613743">
    <property type="component" value="Unassembled WGS sequence"/>
</dbReference>
<sequence length="233" mass="26648">MSEATQIVNRISGLFAGSDTKFVDGLESAIDQKQPQPFLVVKQDRVQGDWQADRRHHGGEDRVLHHFPREHYNQYHEWGMLSSMKDSPSMGENISTVGLLENQVNIGDVLQIGEVVVQVTQPRAPCFKLNLQFGHEGFALKMQQSARCGWFYRVFETGTIRRSDRILRRQRTSDISIAEAMAIYFSESFDAAQYQRLLKADGLAESWRQSLACRLEHGTIENWQMRLTGQMAT</sequence>
<reference evidence="2" key="2">
    <citation type="submission" date="2020-09" db="EMBL/GenBank/DDBJ databases">
        <authorList>
            <person name="Sun Q."/>
            <person name="Ohkuma M."/>
        </authorList>
    </citation>
    <scope>NUCLEOTIDE SEQUENCE</scope>
    <source>
        <strain evidence="2">JCM 30804</strain>
    </source>
</reference>
<dbReference type="PROSITE" id="PS51340">
    <property type="entry name" value="MOSC"/>
    <property type="match status" value="1"/>
</dbReference>
<feature type="domain" description="MOSC" evidence="1">
    <location>
        <begin position="32"/>
        <end position="169"/>
    </location>
</feature>
<dbReference type="PANTHER" id="PTHR30212">
    <property type="entry name" value="PROTEIN YIIM"/>
    <property type="match status" value="1"/>
</dbReference>
<dbReference type="Pfam" id="PF03473">
    <property type="entry name" value="MOSC"/>
    <property type="match status" value="1"/>
</dbReference>
<organism evidence="2 3">
    <name type="scientific">Shewanella gelidii</name>
    <dbReference type="NCBI Taxonomy" id="1642821"/>
    <lineage>
        <taxon>Bacteria</taxon>
        <taxon>Pseudomonadati</taxon>
        <taxon>Pseudomonadota</taxon>
        <taxon>Gammaproteobacteria</taxon>
        <taxon>Alteromonadales</taxon>
        <taxon>Shewanellaceae</taxon>
        <taxon>Shewanella</taxon>
    </lineage>
</organism>
<evidence type="ECO:0000313" key="2">
    <source>
        <dbReference type="EMBL" id="GGI89803.1"/>
    </source>
</evidence>
<keyword evidence="3" id="KW-1185">Reference proteome</keyword>
<accession>A0A917JYB4</accession>
<dbReference type="GO" id="GO:0030151">
    <property type="term" value="F:molybdenum ion binding"/>
    <property type="evidence" value="ECO:0007669"/>
    <property type="project" value="InterPro"/>
</dbReference>
<dbReference type="GO" id="GO:0003824">
    <property type="term" value="F:catalytic activity"/>
    <property type="evidence" value="ECO:0007669"/>
    <property type="project" value="InterPro"/>
</dbReference>
<dbReference type="EMBL" id="BMPZ01000010">
    <property type="protein sequence ID" value="GGI89803.1"/>
    <property type="molecule type" value="Genomic_DNA"/>
</dbReference>
<dbReference type="RefSeq" id="WP_188922221.1">
    <property type="nucleotide sequence ID" value="NZ_BMPZ01000010.1"/>
</dbReference>
<dbReference type="AlphaFoldDB" id="A0A917JYB4"/>
<evidence type="ECO:0000259" key="1">
    <source>
        <dbReference type="PROSITE" id="PS51340"/>
    </source>
</evidence>
<dbReference type="SUPFAM" id="SSF50800">
    <property type="entry name" value="PK beta-barrel domain-like"/>
    <property type="match status" value="1"/>
</dbReference>
<dbReference type="GO" id="GO:0030170">
    <property type="term" value="F:pyridoxal phosphate binding"/>
    <property type="evidence" value="ECO:0007669"/>
    <property type="project" value="InterPro"/>
</dbReference>
<comment type="caution">
    <text evidence="2">The sequence shown here is derived from an EMBL/GenBank/DDBJ whole genome shotgun (WGS) entry which is preliminary data.</text>
</comment>
<gene>
    <name evidence="2" type="primary">yiiM</name>
    <name evidence="2" type="ORF">GCM10009332_28980</name>
</gene>
<proteinExistence type="predicted"/>
<dbReference type="InterPro" id="IPR011037">
    <property type="entry name" value="Pyrv_Knase-like_insert_dom_sf"/>
</dbReference>